<evidence type="ECO:0000313" key="3">
    <source>
        <dbReference type="EMBL" id="TQF16327.1"/>
    </source>
</evidence>
<evidence type="ECO:0000256" key="2">
    <source>
        <dbReference type="SAM" id="SignalP"/>
    </source>
</evidence>
<dbReference type="AlphaFoldDB" id="A0A540X500"/>
<keyword evidence="2" id="KW-0732">Signal</keyword>
<comment type="caution">
    <text evidence="3">The sequence shown here is derived from an EMBL/GenBank/DDBJ whole genome shotgun (WGS) entry which is preliminary data.</text>
</comment>
<evidence type="ECO:0000256" key="1">
    <source>
        <dbReference type="SAM" id="MobiDB-lite"/>
    </source>
</evidence>
<dbReference type="RefSeq" id="WP_141641976.1">
    <property type="nucleotide sequence ID" value="NZ_VIFM01000025.1"/>
</dbReference>
<evidence type="ECO:0000313" key="4">
    <source>
        <dbReference type="Proteomes" id="UP000315369"/>
    </source>
</evidence>
<keyword evidence="4" id="KW-1185">Reference proteome</keyword>
<dbReference type="PROSITE" id="PS51257">
    <property type="entry name" value="PROKAR_LIPOPROTEIN"/>
    <property type="match status" value="1"/>
</dbReference>
<feature type="chain" id="PRO_5022017886" description="Lipoprotein" evidence="2">
    <location>
        <begin position="22"/>
        <end position="509"/>
    </location>
</feature>
<feature type="region of interest" description="Disordered" evidence="1">
    <location>
        <begin position="19"/>
        <end position="41"/>
    </location>
</feature>
<evidence type="ECO:0008006" key="5">
    <source>
        <dbReference type="Google" id="ProtNLM"/>
    </source>
</evidence>
<organism evidence="3 4">
    <name type="scientific">Myxococcus llanfairpwllgwyngyllgogerychwyrndrobwllllantysiliogogogochensis</name>
    <dbReference type="NCBI Taxonomy" id="2590453"/>
    <lineage>
        <taxon>Bacteria</taxon>
        <taxon>Pseudomonadati</taxon>
        <taxon>Myxococcota</taxon>
        <taxon>Myxococcia</taxon>
        <taxon>Myxococcales</taxon>
        <taxon>Cystobacterineae</taxon>
        <taxon>Myxococcaceae</taxon>
        <taxon>Myxococcus</taxon>
    </lineage>
</organism>
<protein>
    <recommendedName>
        <fullName evidence="5">Lipoprotein</fullName>
    </recommendedName>
</protein>
<feature type="signal peptide" evidence="2">
    <location>
        <begin position="1"/>
        <end position="21"/>
    </location>
</feature>
<accession>A0A540X500</accession>
<name>A0A540X500_9BACT</name>
<dbReference type="Proteomes" id="UP000315369">
    <property type="component" value="Unassembled WGS sequence"/>
</dbReference>
<dbReference type="OrthoDB" id="5379040at2"/>
<gene>
    <name evidence="3" type="ORF">FJV41_08765</name>
</gene>
<dbReference type="EMBL" id="VIFM01000025">
    <property type="protein sequence ID" value="TQF16327.1"/>
    <property type="molecule type" value="Genomic_DNA"/>
</dbReference>
<reference evidence="3 4" key="1">
    <citation type="submission" date="2019-06" db="EMBL/GenBank/DDBJ databases">
        <authorList>
            <person name="Livingstone P."/>
            <person name="Whitworth D."/>
        </authorList>
    </citation>
    <scope>NUCLEOTIDE SEQUENCE [LARGE SCALE GENOMIC DNA]</scope>
    <source>
        <strain evidence="3 4">AM401</strain>
    </source>
</reference>
<sequence length="509" mass="54738">MRNTVVVSVLVVMGLGVSACGEDPPTPPPPNFCPERPAAQEPVPGQAPLLVRARPLPQAWLARRNLATMTAFARAQDPGEPGVESRAWWASPCLMGTPGLQVATPRVAVADDGRAVTVWTEKDGLDERLWFSEYVPQTGWTPAETVGLSREFPEDALRVRQPQVVADTQGRSLAVWLQSEGSGAAQLWYSRHAPGEGWSKPDRVLSRSLGDATYLEVSRDAAGTVTAVWTQFDGDTLSENVWVTRGSPETGFEDARRIDTPVPGFSLEPQVSVSGDGHAVVGWYRFDEMEGIGMAWFSRWTPAEGWSAAERTSPDGVDSFYAEPLAGPGGAVLALWSELGGVNVELWARPFVPGTGWGEAQRVEEALGSSGAAQASQEQGGRAMVVWPRARASFTRLSAQSYDFATYGFRERRDVDAQPLTLGHAKDPQVVSLSRNQALVVWSHELEGGHRVATSRYTASQGWGRALLLDTAPSAQSGFPRLSVSPTGVGVATWLHGGEVPGLGVSVFQ</sequence>
<proteinExistence type="predicted"/>
<dbReference type="SUPFAM" id="SSF89372">
    <property type="entry name" value="Fucose-specific lectin"/>
    <property type="match status" value="1"/>
</dbReference>